<dbReference type="PROSITE" id="PS00108">
    <property type="entry name" value="PROTEIN_KINASE_ST"/>
    <property type="match status" value="1"/>
</dbReference>
<feature type="compositionally biased region" description="Polar residues" evidence="9">
    <location>
        <begin position="539"/>
        <end position="556"/>
    </location>
</feature>
<feature type="region of interest" description="Disordered" evidence="9">
    <location>
        <begin position="170"/>
        <end position="195"/>
    </location>
</feature>
<name>A0ABR2KX70_9EUKA</name>
<dbReference type="PROSITE" id="PS50011">
    <property type="entry name" value="PROTEIN_KINASE_DOM"/>
    <property type="match status" value="1"/>
</dbReference>
<feature type="compositionally biased region" description="Basic and acidic residues" evidence="9">
    <location>
        <begin position="1177"/>
        <end position="1197"/>
    </location>
</feature>
<dbReference type="Gene3D" id="3.30.200.20">
    <property type="entry name" value="Phosphorylase Kinase, domain 1"/>
    <property type="match status" value="2"/>
</dbReference>
<gene>
    <name evidence="11" type="ORF">M9Y10_023979</name>
</gene>
<feature type="region of interest" description="Disordered" evidence="9">
    <location>
        <begin position="521"/>
        <end position="574"/>
    </location>
</feature>
<dbReference type="SUPFAM" id="SSF56112">
    <property type="entry name" value="Protein kinase-like (PK-like)"/>
    <property type="match status" value="1"/>
</dbReference>
<dbReference type="GO" id="GO:0016301">
    <property type="term" value="F:kinase activity"/>
    <property type="evidence" value="ECO:0007669"/>
    <property type="project" value="UniProtKB-KW"/>
</dbReference>
<keyword evidence="3" id="KW-0808">Transferase</keyword>
<sequence length="1197" mass="135821">MNERNTSLMQQSTNNHGNLPYPARQHSVQITEIRSPKGYQSTDDNYIHCYLTLKSQRTILERLLQEISDIDNQFPSISTPPHRPPIIIHEKDHLSIKVFRDFLNNFFNCSYGELLFISESASSRLKPIIRNQNLSFGVKKIANRMMHSVLAISHLLDSIENEYRQRSAIDSSYENEYSDTDGSYNEYNDNNNENTRQKGEICRMCNEYVPIELFEQHTQSCFKAYHVETKLQSIQNEMTYTSNMINEDYLCVPWPGEFDEVKKTILPMLRVSLLLERAIQIEWKNNEASDELQYISEVISFLNVEYLNQPCASIINTAKEQVLLKSQLSVIIKKAAKVLKFTRISGNDDTQKIAQVQISDFDFVKRISAGAFARVFLAKNKVSDDIYAIKVLSKDDVVQKNQVKRVVLEKDILLQFNNPYIINFYYSISGTRNLYLVMEYLPGGDLFSLLHNVGCLDERSAKAYTYQIAVALSYLHSRGIIHRDIKPDNVLIAADGSLKLTDFGLSFVGITDRNKKATAGSESHIRHSLSTEEELSKKTGISYSKPSSALHFNNSRTDSETDNENRSSLTPSTIDDKISQTRSIVGTPDYIAPEILENKEHTFCVDWWSLGAVLYELLVGSPPFHADTKEKVYENIKACRYTLPPIKKQTNDIDDDNNEEEDEFGGISISQDAADLIKGLLTLDPSQRLGANSSDDVIKHKWFSDIDPANIIPPFKPELETAYDTQYFENRYANFNSNDNDIIADIEDSLKPSNVYLGNSPNRARKRALTQNIFNQSSLLVPDDQNIALNSNINNYNVNYIINSCSYDNLGKLLHFDDLENNLNIQNNNERNDESNSLKNEDKRSNSNGNIPLISIKDRACSANLNSYTENDLVDNLSYLSELGKRAFKTSRKSIPHKSIGDFRSDPSPGDFLAIKRRILDNTNKYVSQNEEINQEKENNFDTNNNKTATPSSSSNSNNLRLASSSTSAIRLDNDNNNNNDAISNSSTASILSAGQSEMNLMGGIRLSNDYSESNDSEISHFPAVQVPYSSLENLFPSVSISQLKNKNMQVAKRHPMTRMTNATDSPIASSSFTSVETKQKEMVHLKRRPSSRLSNDDMYLPTKVPDLYERIKSSCSLSNENSYENFSDNPTCPPKRATSNINDPFQYRNNPLNNNNNNEIIISNESLSQEANQNQNHDDNQNQNDNQEKNHVDNQK</sequence>
<evidence type="ECO:0000256" key="3">
    <source>
        <dbReference type="ARBA" id="ARBA00022679"/>
    </source>
</evidence>
<feature type="region of interest" description="Disordered" evidence="9">
    <location>
        <begin position="1061"/>
        <end position="1099"/>
    </location>
</feature>
<keyword evidence="12" id="KW-1185">Reference proteome</keyword>
<keyword evidence="5 11" id="KW-0418">Kinase</keyword>
<keyword evidence="4" id="KW-0547">Nucleotide-binding</keyword>
<feature type="compositionally biased region" description="Low complexity" evidence="9">
    <location>
        <begin position="943"/>
        <end position="981"/>
    </location>
</feature>
<comment type="catalytic activity">
    <reaction evidence="8">
        <text>L-seryl-[protein] + ATP = O-phospho-L-seryl-[protein] + ADP + H(+)</text>
        <dbReference type="Rhea" id="RHEA:17989"/>
        <dbReference type="Rhea" id="RHEA-COMP:9863"/>
        <dbReference type="Rhea" id="RHEA-COMP:11604"/>
        <dbReference type="ChEBI" id="CHEBI:15378"/>
        <dbReference type="ChEBI" id="CHEBI:29999"/>
        <dbReference type="ChEBI" id="CHEBI:30616"/>
        <dbReference type="ChEBI" id="CHEBI:83421"/>
        <dbReference type="ChEBI" id="CHEBI:456216"/>
        <dbReference type="EC" id="2.7.11.1"/>
    </reaction>
</comment>
<feature type="region of interest" description="Disordered" evidence="9">
    <location>
        <begin position="1"/>
        <end position="22"/>
    </location>
</feature>
<dbReference type="PANTHER" id="PTHR24356">
    <property type="entry name" value="SERINE/THREONINE-PROTEIN KINASE"/>
    <property type="match status" value="1"/>
</dbReference>
<evidence type="ECO:0000256" key="1">
    <source>
        <dbReference type="ARBA" id="ARBA00012513"/>
    </source>
</evidence>
<dbReference type="InterPro" id="IPR000719">
    <property type="entry name" value="Prot_kinase_dom"/>
</dbReference>
<protein>
    <recommendedName>
        <fullName evidence="1">non-specific serine/threonine protein kinase</fullName>
        <ecNumber evidence="1">2.7.11.1</ecNumber>
    </recommendedName>
</protein>
<feature type="compositionally biased region" description="Polar residues" evidence="9">
    <location>
        <begin position="1061"/>
        <end position="1077"/>
    </location>
</feature>
<feature type="region of interest" description="Disordered" evidence="9">
    <location>
        <begin position="826"/>
        <end position="851"/>
    </location>
</feature>
<feature type="compositionally biased region" description="Low complexity" evidence="9">
    <location>
        <begin position="184"/>
        <end position="194"/>
    </location>
</feature>
<evidence type="ECO:0000256" key="4">
    <source>
        <dbReference type="ARBA" id="ARBA00022741"/>
    </source>
</evidence>
<dbReference type="InterPro" id="IPR011009">
    <property type="entry name" value="Kinase-like_dom_sf"/>
</dbReference>
<dbReference type="InterPro" id="IPR008271">
    <property type="entry name" value="Ser/Thr_kinase_AS"/>
</dbReference>
<feature type="compositionally biased region" description="Polar residues" evidence="9">
    <location>
        <begin position="170"/>
        <end position="183"/>
    </location>
</feature>
<evidence type="ECO:0000256" key="8">
    <source>
        <dbReference type="ARBA" id="ARBA00048679"/>
    </source>
</evidence>
<evidence type="ECO:0000256" key="5">
    <source>
        <dbReference type="ARBA" id="ARBA00022777"/>
    </source>
</evidence>
<feature type="compositionally biased region" description="Polar residues" evidence="9">
    <location>
        <begin position="1120"/>
        <end position="1131"/>
    </location>
</feature>
<dbReference type="Pfam" id="PF00069">
    <property type="entry name" value="Pkinase"/>
    <property type="match status" value="2"/>
</dbReference>
<keyword evidence="6" id="KW-0067">ATP-binding</keyword>
<proteinExistence type="predicted"/>
<feature type="compositionally biased region" description="Low complexity" evidence="9">
    <location>
        <begin position="1150"/>
        <end position="1176"/>
    </location>
</feature>
<dbReference type="PANTHER" id="PTHR24356:SF1">
    <property type="entry name" value="SERINE_THREONINE-PROTEIN KINASE GREATWALL"/>
    <property type="match status" value="1"/>
</dbReference>
<dbReference type="SMART" id="SM00220">
    <property type="entry name" value="S_TKc"/>
    <property type="match status" value="1"/>
</dbReference>
<dbReference type="EC" id="2.7.11.1" evidence="1"/>
<feature type="compositionally biased region" description="Basic and acidic residues" evidence="9">
    <location>
        <begin position="830"/>
        <end position="845"/>
    </location>
</feature>
<feature type="region of interest" description="Disordered" evidence="9">
    <location>
        <begin position="933"/>
        <end position="981"/>
    </location>
</feature>
<reference evidence="11 12" key="1">
    <citation type="submission" date="2024-04" db="EMBL/GenBank/DDBJ databases">
        <title>Tritrichomonas musculus Genome.</title>
        <authorList>
            <person name="Alves-Ferreira E."/>
            <person name="Grigg M."/>
            <person name="Lorenzi H."/>
            <person name="Galac M."/>
        </authorList>
    </citation>
    <scope>NUCLEOTIDE SEQUENCE [LARGE SCALE GENOMIC DNA]</scope>
    <source>
        <strain evidence="11 12">EAF2021</strain>
    </source>
</reference>
<evidence type="ECO:0000256" key="6">
    <source>
        <dbReference type="ARBA" id="ARBA00022840"/>
    </source>
</evidence>
<feature type="region of interest" description="Disordered" evidence="9">
    <location>
        <begin position="1120"/>
        <end position="1197"/>
    </location>
</feature>
<evidence type="ECO:0000256" key="2">
    <source>
        <dbReference type="ARBA" id="ARBA00022527"/>
    </source>
</evidence>
<dbReference type="EMBL" id="JAPFFF010000003">
    <property type="protein sequence ID" value="KAK8895512.1"/>
    <property type="molecule type" value="Genomic_DNA"/>
</dbReference>
<organism evidence="11 12">
    <name type="scientific">Tritrichomonas musculus</name>
    <dbReference type="NCBI Taxonomy" id="1915356"/>
    <lineage>
        <taxon>Eukaryota</taxon>
        <taxon>Metamonada</taxon>
        <taxon>Parabasalia</taxon>
        <taxon>Tritrichomonadida</taxon>
        <taxon>Tritrichomonadidae</taxon>
        <taxon>Tritrichomonas</taxon>
    </lineage>
</organism>
<evidence type="ECO:0000259" key="10">
    <source>
        <dbReference type="PROSITE" id="PS50011"/>
    </source>
</evidence>
<keyword evidence="2" id="KW-0723">Serine/threonine-protein kinase</keyword>
<evidence type="ECO:0000256" key="7">
    <source>
        <dbReference type="ARBA" id="ARBA00047899"/>
    </source>
</evidence>
<evidence type="ECO:0000313" key="12">
    <source>
        <dbReference type="Proteomes" id="UP001470230"/>
    </source>
</evidence>
<dbReference type="Gene3D" id="1.10.510.10">
    <property type="entry name" value="Transferase(Phosphotransferase) domain 1"/>
    <property type="match status" value="2"/>
</dbReference>
<feature type="domain" description="Protein kinase" evidence="10">
    <location>
        <begin position="361"/>
        <end position="703"/>
    </location>
</feature>
<feature type="compositionally biased region" description="Polar residues" evidence="9">
    <location>
        <begin position="1"/>
        <end position="17"/>
    </location>
</feature>
<comment type="caution">
    <text evidence="11">The sequence shown here is derived from an EMBL/GenBank/DDBJ whole genome shotgun (WGS) entry which is preliminary data.</text>
</comment>
<evidence type="ECO:0000313" key="11">
    <source>
        <dbReference type="EMBL" id="KAK8895512.1"/>
    </source>
</evidence>
<accession>A0ABR2KX70</accession>
<comment type="catalytic activity">
    <reaction evidence="7">
        <text>L-threonyl-[protein] + ATP = O-phospho-L-threonyl-[protein] + ADP + H(+)</text>
        <dbReference type="Rhea" id="RHEA:46608"/>
        <dbReference type="Rhea" id="RHEA-COMP:11060"/>
        <dbReference type="Rhea" id="RHEA-COMP:11605"/>
        <dbReference type="ChEBI" id="CHEBI:15378"/>
        <dbReference type="ChEBI" id="CHEBI:30013"/>
        <dbReference type="ChEBI" id="CHEBI:30616"/>
        <dbReference type="ChEBI" id="CHEBI:61977"/>
        <dbReference type="ChEBI" id="CHEBI:456216"/>
        <dbReference type="EC" id="2.7.11.1"/>
    </reaction>
</comment>
<dbReference type="CDD" id="cd05579">
    <property type="entry name" value="STKc_MAST_like"/>
    <property type="match status" value="1"/>
</dbReference>
<dbReference type="Proteomes" id="UP001470230">
    <property type="component" value="Unassembled WGS sequence"/>
</dbReference>
<evidence type="ECO:0000256" key="9">
    <source>
        <dbReference type="SAM" id="MobiDB-lite"/>
    </source>
</evidence>
<dbReference type="InterPro" id="IPR050236">
    <property type="entry name" value="Ser_Thr_kinase_AGC"/>
</dbReference>